<organism evidence="1 2">
    <name type="scientific">Marasmius oreades</name>
    <name type="common">fairy-ring Marasmius</name>
    <dbReference type="NCBI Taxonomy" id="181124"/>
    <lineage>
        <taxon>Eukaryota</taxon>
        <taxon>Fungi</taxon>
        <taxon>Dikarya</taxon>
        <taxon>Basidiomycota</taxon>
        <taxon>Agaricomycotina</taxon>
        <taxon>Agaricomycetes</taxon>
        <taxon>Agaricomycetidae</taxon>
        <taxon>Agaricales</taxon>
        <taxon>Marasmiineae</taxon>
        <taxon>Marasmiaceae</taxon>
        <taxon>Marasmius</taxon>
    </lineage>
</organism>
<dbReference type="Proteomes" id="UP001049176">
    <property type="component" value="Chromosome 5"/>
</dbReference>
<dbReference type="EMBL" id="CM032185">
    <property type="protein sequence ID" value="KAG7091988.1"/>
    <property type="molecule type" value="Genomic_DNA"/>
</dbReference>
<protein>
    <submittedName>
        <fullName evidence="1">Uncharacterized protein</fullName>
    </submittedName>
</protein>
<dbReference type="GeneID" id="66077451"/>
<evidence type="ECO:0000313" key="1">
    <source>
        <dbReference type="EMBL" id="KAG7091988.1"/>
    </source>
</evidence>
<dbReference type="AlphaFoldDB" id="A0A9P7RYV2"/>
<dbReference type="PANTHER" id="PTHR33266">
    <property type="entry name" value="CHROMOSOME 15, WHOLE GENOME SHOTGUN SEQUENCE"/>
    <property type="match status" value="1"/>
</dbReference>
<accession>A0A9P7RYV2</accession>
<dbReference type="KEGG" id="more:E1B28_008375"/>
<dbReference type="RefSeq" id="XP_043008458.1">
    <property type="nucleotide sequence ID" value="XM_043153174.1"/>
</dbReference>
<proteinExistence type="predicted"/>
<evidence type="ECO:0000313" key="2">
    <source>
        <dbReference type="Proteomes" id="UP001049176"/>
    </source>
</evidence>
<name>A0A9P7RYV2_9AGAR</name>
<reference evidence="1" key="1">
    <citation type="journal article" date="2021" name="Genome Biol. Evol.">
        <title>The assembled and annotated genome of the fairy-ring fungus Marasmius oreades.</title>
        <authorList>
            <person name="Hiltunen M."/>
            <person name="Ament-Velasquez S.L."/>
            <person name="Johannesson H."/>
        </authorList>
    </citation>
    <scope>NUCLEOTIDE SEQUENCE</scope>
    <source>
        <strain evidence="1">03SP1</strain>
    </source>
</reference>
<keyword evidence="2" id="KW-1185">Reference proteome</keyword>
<comment type="caution">
    <text evidence="1">The sequence shown here is derived from an EMBL/GenBank/DDBJ whole genome shotgun (WGS) entry which is preliminary data.</text>
</comment>
<gene>
    <name evidence="1" type="ORF">E1B28_008375</name>
</gene>
<dbReference type="PANTHER" id="PTHR33266:SF1">
    <property type="entry name" value="F-BOX DOMAIN-CONTAINING PROTEIN"/>
    <property type="match status" value="1"/>
</dbReference>
<dbReference type="OrthoDB" id="3270019at2759"/>
<sequence>MMKLRGGASSNGSRAYLAALDSRVLIGFDPVHTLSRLDQTELVKSHMRSIYNIPESREYMSSGYPSEPVLSEAAGRILNSSPDKPIDDKAPEILLSIQNNGLLAKGERGELVARTLLTVAHDKAANDPSTSWTAHTQYHRPIKLMDFLKNLLAPEVLEKVCEATPFRAYPGALKLEAAFADAWINFSHFVRLGDYKSFDFRCATELLERGAAIQTYDCQPDQDLAIPLHNGDVGSVIDLKTTSGIQVQVRNVRNPSPVVPKLSLIGECPAGLPMLSIVMQLGVDDDYKGPLVEVITELKGGSTPAGNTRSTESDLEADVERRHYIIVLYGYTEQTYPCIGMHASEYHSLLRTERFPFDGYPRGSQTTDLKRNRTMFDDAVHELKSMVYLYDPSCMAWQD</sequence>